<comment type="caution">
    <text evidence="2">The sequence shown here is derived from an EMBL/GenBank/DDBJ whole genome shotgun (WGS) entry which is preliminary data.</text>
</comment>
<feature type="domain" description="U-box" evidence="1">
    <location>
        <begin position="11"/>
        <end position="43"/>
    </location>
</feature>
<reference evidence="2" key="1">
    <citation type="journal article" date="2015" name="Nature">
        <title>Complex archaea that bridge the gap between prokaryotes and eukaryotes.</title>
        <authorList>
            <person name="Spang A."/>
            <person name="Saw J.H."/>
            <person name="Jorgensen S.L."/>
            <person name="Zaremba-Niedzwiedzka K."/>
            <person name="Martijn J."/>
            <person name="Lind A.E."/>
            <person name="van Eijk R."/>
            <person name="Schleper C."/>
            <person name="Guy L."/>
            <person name="Ettema T.J."/>
        </authorList>
    </citation>
    <scope>NUCLEOTIDE SEQUENCE</scope>
</reference>
<protein>
    <recommendedName>
        <fullName evidence="1">U-box domain-containing protein</fullName>
    </recommendedName>
</protein>
<proteinExistence type="predicted"/>
<organism evidence="2">
    <name type="scientific">marine sediment metagenome</name>
    <dbReference type="NCBI Taxonomy" id="412755"/>
    <lineage>
        <taxon>unclassified sequences</taxon>
        <taxon>metagenomes</taxon>
        <taxon>ecological metagenomes</taxon>
    </lineage>
</organism>
<dbReference type="GO" id="GO:0004842">
    <property type="term" value="F:ubiquitin-protein transferase activity"/>
    <property type="evidence" value="ECO:0007669"/>
    <property type="project" value="InterPro"/>
</dbReference>
<evidence type="ECO:0000313" key="2">
    <source>
        <dbReference type="EMBL" id="KKM21458.1"/>
    </source>
</evidence>
<dbReference type="PROSITE" id="PS51698">
    <property type="entry name" value="U_BOX"/>
    <property type="match status" value="1"/>
</dbReference>
<dbReference type="SUPFAM" id="SSF57850">
    <property type="entry name" value="RING/U-box"/>
    <property type="match status" value="1"/>
</dbReference>
<name>A0A0F9KH07_9ZZZZ</name>
<dbReference type="AlphaFoldDB" id="A0A0F9KH07"/>
<dbReference type="Gene3D" id="3.30.40.10">
    <property type="entry name" value="Zinc/RING finger domain, C3HC4 (zinc finger)"/>
    <property type="match status" value="1"/>
</dbReference>
<dbReference type="GO" id="GO:0016567">
    <property type="term" value="P:protein ubiquitination"/>
    <property type="evidence" value="ECO:0007669"/>
    <property type="project" value="InterPro"/>
</dbReference>
<dbReference type="InterPro" id="IPR013083">
    <property type="entry name" value="Znf_RING/FYVE/PHD"/>
</dbReference>
<dbReference type="InterPro" id="IPR003613">
    <property type="entry name" value="Ubox_domain"/>
</dbReference>
<gene>
    <name evidence="2" type="ORF">LCGC14_1635210</name>
</gene>
<accession>A0A0F9KH07</accession>
<evidence type="ECO:0000259" key="1">
    <source>
        <dbReference type="PROSITE" id="PS51698"/>
    </source>
</evidence>
<sequence>MSFLSPAVSKKIQKEFKCSISLEVMKDPVLAKCSHSLSFFVNS</sequence>
<dbReference type="EMBL" id="LAZR01013546">
    <property type="protein sequence ID" value="KKM21458.1"/>
    <property type="molecule type" value="Genomic_DNA"/>
</dbReference>